<sequence>MKHPDYRAEVDGDVATSALIQPIDLDGQMFAVVLRGKESSSQFSTYDEIQLSAFAPLIGRTLSSTLMNDDAADSQGNFAERLKALLEVAEIISGVMDIDVLVPTIMSRACSLLATERCSLFLVDTVNQELVTRFQGGLDRKIRMPLNRGIVGHTATTGRIVNIADAYQDPRFDKAVDLATGFHTHTILTVPIYNNRGEIAGVTEMINREDGNAFDEDDIKMMMAFNVFCGISLDNSKLYQISLDLTRQLRGFVEMSSALSKTKTVNEVLVDILNNAKDVLHALRATIFLRSVEDDTLKPFVTIGEDVVHGSIFADQVMSSRKPRAFSSSEITSMTTSSESLKISNDEPKATLSSLSRVSSLFDGEGTILVSEKSKTDNKENICDFPLLTNDTKVLGVMELSCTWKILPEDMKLLDCFAVFAAVSLERSELQEIAKLGHVEIQLKQYISPEERGTFDIPKKLQIDEEHRATIFRIDFDAPAWDGIGHFKVLWAIMDTFDLFKEFKITNEKFFKFATEISQTYNKVPYHNWRHAVDVTQFATYQIKITKLDSILTKFELLGFVIAAICHDANHDGFTNVFNVKAERPLGILFKNQSVMETHHCSVAIDIISKEPCNVFAVLDTVEYKNMWSLIISLILITDMAKHFDFLKMLNADLDKGPLDPTVAEDRLKMMQCILKCSDISNVSRPFELADKWCDVLCEEFFRQGDLEKASGMEYTSTNNDREHLDKPKSQIGFYTFVCLPLYETSARLFPVLQVNVDQVKSNLAVWKAASEASKENENQ</sequence>
<keyword evidence="2" id="KW-0479">Metal-binding</keyword>
<dbReference type="InterPro" id="IPR029016">
    <property type="entry name" value="GAF-like_dom_sf"/>
</dbReference>
<dbReference type="InterPro" id="IPR023088">
    <property type="entry name" value="PDEase"/>
</dbReference>
<evidence type="ECO:0000313" key="5">
    <source>
        <dbReference type="EMBL" id="KAK8867036.1"/>
    </source>
</evidence>
<dbReference type="Gene3D" id="3.30.450.40">
    <property type="match status" value="2"/>
</dbReference>
<dbReference type="Pfam" id="PF01590">
    <property type="entry name" value="GAF"/>
    <property type="match status" value="1"/>
</dbReference>
<dbReference type="Proteomes" id="UP001470230">
    <property type="component" value="Unassembled WGS sequence"/>
</dbReference>
<dbReference type="InterPro" id="IPR003607">
    <property type="entry name" value="HD/PDEase_dom"/>
</dbReference>
<proteinExistence type="predicted"/>
<evidence type="ECO:0000313" key="6">
    <source>
        <dbReference type="Proteomes" id="UP001470230"/>
    </source>
</evidence>
<dbReference type="SMART" id="SM00065">
    <property type="entry name" value="GAF"/>
    <property type="match status" value="1"/>
</dbReference>
<dbReference type="InterPro" id="IPR002073">
    <property type="entry name" value="PDEase_catalytic_dom"/>
</dbReference>
<dbReference type="Gene3D" id="1.10.1300.10">
    <property type="entry name" value="3'5'-cyclic nucleotide phosphodiesterase, catalytic domain"/>
    <property type="match status" value="1"/>
</dbReference>
<dbReference type="EMBL" id="JAPFFF010000015">
    <property type="protein sequence ID" value="KAK8867036.1"/>
    <property type="molecule type" value="Genomic_DNA"/>
</dbReference>
<gene>
    <name evidence="5" type="ORF">M9Y10_010005</name>
</gene>
<keyword evidence="1" id="KW-0140">cGMP</keyword>
<accession>A0ABR2IQ52</accession>
<dbReference type="InterPro" id="IPR036971">
    <property type="entry name" value="PDEase_catalytic_dom_sf"/>
</dbReference>
<feature type="domain" description="PDEase" evidence="4">
    <location>
        <begin position="450"/>
        <end position="774"/>
    </location>
</feature>
<evidence type="ECO:0000259" key="4">
    <source>
        <dbReference type="PROSITE" id="PS51845"/>
    </source>
</evidence>
<dbReference type="PROSITE" id="PS51845">
    <property type="entry name" value="PDEASE_I_2"/>
    <property type="match status" value="1"/>
</dbReference>
<comment type="caution">
    <text evidence="5">The sequence shown here is derived from an EMBL/GenBank/DDBJ whole genome shotgun (WGS) entry which is preliminary data.</text>
</comment>
<evidence type="ECO:0000256" key="3">
    <source>
        <dbReference type="ARBA" id="ARBA00022801"/>
    </source>
</evidence>
<reference evidence="5 6" key="1">
    <citation type="submission" date="2024-04" db="EMBL/GenBank/DDBJ databases">
        <title>Tritrichomonas musculus Genome.</title>
        <authorList>
            <person name="Alves-Ferreira E."/>
            <person name="Grigg M."/>
            <person name="Lorenzi H."/>
            <person name="Galac M."/>
        </authorList>
    </citation>
    <scope>NUCLEOTIDE SEQUENCE [LARGE SCALE GENOMIC DNA]</scope>
    <source>
        <strain evidence="5 6">EAF2021</strain>
    </source>
</reference>
<evidence type="ECO:0000256" key="2">
    <source>
        <dbReference type="ARBA" id="ARBA00022723"/>
    </source>
</evidence>
<dbReference type="InterPro" id="IPR003018">
    <property type="entry name" value="GAF"/>
</dbReference>
<keyword evidence="3" id="KW-0378">Hydrolase</keyword>
<organism evidence="5 6">
    <name type="scientific">Tritrichomonas musculus</name>
    <dbReference type="NCBI Taxonomy" id="1915356"/>
    <lineage>
        <taxon>Eukaryota</taxon>
        <taxon>Metamonada</taxon>
        <taxon>Parabasalia</taxon>
        <taxon>Tritrichomonadida</taxon>
        <taxon>Tritrichomonadidae</taxon>
        <taxon>Tritrichomonas</taxon>
    </lineage>
</organism>
<name>A0ABR2IQ52_9EUKA</name>
<keyword evidence="6" id="KW-1185">Reference proteome</keyword>
<dbReference type="PRINTS" id="PR00387">
    <property type="entry name" value="PDIESTERASE1"/>
</dbReference>
<dbReference type="PANTHER" id="PTHR11347">
    <property type="entry name" value="CYCLIC NUCLEOTIDE PHOSPHODIESTERASE"/>
    <property type="match status" value="1"/>
</dbReference>
<evidence type="ECO:0000256" key="1">
    <source>
        <dbReference type="ARBA" id="ARBA00022535"/>
    </source>
</evidence>
<dbReference type="SUPFAM" id="SSF55781">
    <property type="entry name" value="GAF domain-like"/>
    <property type="match status" value="3"/>
</dbReference>
<dbReference type="SUPFAM" id="SSF109604">
    <property type="entry name" value="HD-domain/PDEase-like"/>
    <property type="match status" value="1"/>
</dbReference>
<dbReference type="Pfam" id="PF00233">
    <property type="entry name" value="PDEase_I"/>
    <property type="match status" value="1"/>
</dbReference>
<dbReference type="CDD" id="cd00077">
    <property type="entry name" value="HDc"/>
    <property type="match status" value="1"/>
</dbReference>
<protein>
    <recommendedName>
        <fullName evidence="4">PDEase domain-containing protein</fullName>
    </recommendedName>
</protein>